<gene>
    <name evidence="2" type="ORF">SCLCIDRAFT_991193</name>
</gene>
<feature type="region of interest" description="Disordered" evidence="1">
    <location>
        <begin position="79"/>
        <end position="107"/>
    </location>
</feature>
<reference evidence="2 3" key="1">
    <citation type="submission" date="2014-04" db="EMBL/GenBank/DDBJ databases">
        <authorList>
            <consortium name="DOE Joint Genome Institute"/>
            <person name="Kuo A."/>
            <person name="Kohler A."/>
            <person name="Nagy L.G."/>
            <person name="Floudas D."/>
            <person name="Copeland A."/>
            <person name="Barry K.W."/>
            <person name="Cichocki N."/>
            <person name="Veneault-Fourrey C."/>
            <person name="LaButti K."/>
            <person name="Lindquist E.A."/>
            <person name="Lipzen A."/>
            <person name="Lundell T."/>
            <person name="Morin E."/>
            <person name="Murat C."/>
            <person name="Sun H."/>
            <person name="Tunlid A."/>
            <person name="Henrissat B."/>
            <person name="Grigoriev I.V."/>
            <person name="Hibbett D.S."/>
            <person name="Martin F."/>
            <person name="Nordberg H.P."/>
            <person name="Cantor M.N."/>
            <person name="Hua S.X."/>
        </authorList>
    </citation>
    <scope>NUCLEOTIDE SEQUENCE [LARGE SCALE GENOMIC DNA]</scope>
    <source>
        <strain evidence="2 3">Foug A</strain>
    </source>
</reference>
<evidence type="ECO:0000313" key="2">
    <source>
        <dbReference type="EMBL" id="KIM59651.1"/>
    </source>
</evidence>
<reference evidence="3" key="2">
    <citation type="submission" date="2015-01" db="EMBL/GenBank/DDBJ databases">
        <title>Evolutionary Origins and Diversification of the Mycorrhizal Mutualists.</title>
        <authorList>
            <consortium name="DOE Joint Genome Institute"/>
            <consortium name="Mycorrhizal Genomics Consortium"/>
            <person name="Kohler A."/>
            <person name="Kuo A."/>
            <person name="Nagy L.G."/>
            <person name="Floudas D."/>
            <person name="Copeland A."/>
            <person name="Barry K.W."/>
            <person name="Cichocki N."/>
            <person name="Veneault-Fourrey C."/>
            <person name="LaButti K."/>
            <person name="Lindquist E.A."/>
            <person name="Lipzen A."/>
            <person name="Lundell T."/>
            <person name="Morin E."/>
            <person name="Murat C."/>
            <person name="Riley R."/>
            <person name="Ohm R."/>
            <person name="Sun H."/>
            <person name="Tunlid A."/>
            <person name="Henrissat B."/>
            <person name="Grigoriev I.V."/>
            <person name="Hibbett D.S."/>
            <person name="Martin F."/>
        </authorList>
    </citation>
    <scope>NUCLEOTIDE SEQUENCE [LARGE SCALE GENOMIC DNA]</scope>
    <source>
        <strain evidence="3">Foug A</strain>
    </source>
</reference>
<protein>
    <submittedName>
        <fullName evidence="2">Uncharacterized protein</fullName>
    </submittedName>
</protein>
<dbReference type="EMBL" id="KN822071">
    <property type="protein sequence ID" value="KIM59651.1"/>
    <property type="molecule type" value="Genomic_DNA"/>
</dbReference>
<evidence type="ECO:0000313" key="3">
    <source>
        <dbReference type="Proteomes" id="UP000053989"/>
    </source>
</evidence>
<dbReference type="Proteomes" id="UP000053989">
    <property type="component" value="Unassembled WGS sequence"/>
</dbReference>
<keyword evidence="3" id="KW-1185">Reference proteome</keyword>
<dbReference type="OrthoDB" id="411857at2759"/>
<name>A0A0C3DUP1_9AGAM</name>
<organism evidence="2 3">
    <name type="scientific">Scleroderma citrinum Foug A</name>
    <dbReference type="NCBI Taxonomy" id="1036808"/>
    <lineage>
        <taxon>Eukaryota</taxon>
        <taxon>Fungi</taxon>
        <taxon>Dikarya</taxon>
        <taxon>Basidiomycota</taxon>
        <taxon>Agaricomycotina</taxon>
        <taxon>Agaricomycetes</taxon>
        <taxon>Agaricomycetidae</taxon>
        <taxon>Boletales</taxon>
        <taxon>Sclerodermatineae</taxon>
        <taxon>Sclerodermataceae</taxon>
        <taxon>Scleroderma</taxon>
    </lineage>
</organism>
<sequence length="120" mass="13110">MSCALVLPAQPSHNDHFQGCAQQSLTGLLQAINTADVIGQATHGSDRVLSDRRDTLRNGQCEIVVLLFGDLPHLHHFKPRSPTLTPPSVVMSPPPAHHHRPRTQSPRRRVVSNALLAHCA</sequence>
<accession>A0A0C3DUP1</accession>
<evidence type="ECO:0000256" key="1">
    <source>
        <dbReference type="SAM" id="MobiDB-lite"/>
    </source>
</evidence>
<dbReference type="AlphaFoldDB" id="A0A0C3DUP1"/>
<dbReference type="HOGENOM" id="CLU_2051037_0_0_1"/>
<proteinExistence type="predicted"/>
<feature type="compositionally biased region" description="Basic residues" evidence="1">
    <location>
        <begin position="96"/>
        <end position="107"/>
    </location>
</feature>
<dbReference type="InParanoid" id="A0A0C3DUP1"/>